<comment type="caution">
    <text evidence="1">The sequence shown here is derived from an EMBL/GenBank/DDBJ whole genome shotgun (WGS) entry which is preliminary data.</text>
</comment>
<dbReference type="EMBL" id="JBHUDC010000003">
    <property type="protein sequence ID" value="MFD1512700.1"/>
    <property type="molecule type" value="Genomic_DNA"/>
</dbReference>
<proteinExistence type="predicted"/>
<evidence type="ECO:0008006" key="3">
    <source>
        <dbReference type="Google" id="ProtNLM"/>
    </source>
</evidence>
<dbReference type="Proteomes" id="UP001597187">
    <property type="component" value="Unassembled WGS sequence"/>
</dbReference>
<protein>
    <recommendedName>
        <fullName evidence="3">Lipoprotein</fullName>
    </recommendedName>
</protein>
<keyword evidence="2" id="KW-1185">Reference proteome</keyword>
<name>A0ABD6AS30_9EURY</name>
<sequence>MSPPSRPSDSCLVLAVVALLLTSGCLGWSSAAPRDDCPDERVTAVPYPDRPATLTNETVRAFVADLEEAYTYGRHADGDHVEVAFDPEPDRVDRTGEGWFVTVETAQSTRVCSNGTVGVSDGGERTIRYFVNDSAVFRDLARSPGEDPREYGVRIRVGATENAS</sequence>
<dbReference type="RefSeq" id="WP_250872680.1">
    <property type="nucleotide sequence ID" value="NZ_JALXFV010000003.1"/>
</dbReference>
<dbReference type="AlphaFoldDB" id="A0ABD6AS30"/>
<accession>A0ABD6AS30</accession>
<organism evidence="1 2">
    <name type="scientific">Halomarina rubra</name>
    <dbReference type="NCBI Taxonomy" id="2071873"/>
    <lineage>
        <taxon>Archaea</taxon>
        <taxon>Methanobacteriati</taxon>
        <taxon>Methanobacteriota</taxon>
        <taxon>Stenosarchaea group</taxon>
        <taxon>Halobacteria</taxon>
        <taxon>Halobacteriales</taxon>
        <taxon>Natronomonadaceae</taxon>
        <taxon>Halomarina</taxon>
    </lineage>
</organism>
<reference evidence="1 2" key="1">
    <citation type="journal article" date="2019" name="Int. J. Syst. Evol. Microbiol.">
        <title>The Global Catalogue of Microorganisms (GCM) 10K type strain sequencing project: providing services to taxonomists for standard genome sequencing and annotation.</title>
        <authorList>
            <consortium name="The Broad Institute Genomics Platform"/>
            <consortium name="The Broad Institute Genome Sequencing Center for Infectious Disease"/>
            <person name="Wu L."/>
            <person name="Ma J."/>
        </authorList>
    </citation>
    <scope>NUCLEOTIDE SEQUENCE [LARGE SCALE GENOMIC DNA]</scope>
    <source>
        <strain evidence="1 2">CGMCC 1.12563</strain>
    </source>
</reference>
<dbReference type="PROSITE" id="PS51257">
    <property type="entry name" value="PROKAR_LIPOPROTEIN"/>
    <property type="match status" value="1"/>
</dbReference>
<gene>
    <name evidence="1" type="ORF">ACFSBT_05315</name>
</gene>
<evidence type="ECO:0000313" key="1">
    <source>
        <dbReference type="EMBL" id="MFD1512700.1"/>
    </source>
</evidence>
<evidence type="ECO:0000313" key="2">
    <source>
        <dbReference type="Proteomes" id="UP001597187"/>
    </source>
</evidence>